<evidence type="ECO:0000313" key="1">
    <source>
        <dbReference type="EMBL" id="QHT00518.1"/>
    </source>
</evidence>
<proteinExistence type="predicted"/>
<protein>
    <submittedName>
        <fullName evidence="1">Uncharacterized protein</fullName>
    </submittedName>
</protein>
<dbReference type="EMBL" id="MN739356">
    <property type="protein sequence ID" value="QHT00518.1"/>
    <property type="molecule type" value="Genomic_DNA"/>
</dbReference>
<reference evidence="1" key="1">
    <citation type="journal article" date="2020" name="Nature">
        <title>Giant virus diversity and host interactions through global metagenomics.</title>
        <authorList>
            <person name="Schulz F."/>
            <person name="Roux S."/>
            <person name="Paez-Espino D."/>
            <person name="Jungbluth S."/>
            <person name="Walsh D.A."/>
            <person name="Denef V.J."/>
            <person name="McMahon K.D."/>
            <person name="Konstantinidis K.T."/>
            <person name="Eloe-Fadrosh E.A."/>
            <person name="Kyrpides N.C."/>
            <person name="Woyke T."/>
        </authorList>
    </citation>
    <scope>NUCLEOTIDE SEQUENCE</scope>
    <source>
        <strain evidence="1">GVMAG-M-3300020192-26</strain>
    </source>
</reference>
<accession>A0A6C0C7H9</accession>
<dbReference type="AlphaFoldDB" id="A0A6C0C7H9"/>
<name>A0A6C0C7H9_9ZZZZ</name>
<sequence>MNSSTKTEFVFCNGAAFSYDADLSSFDETIDIAVDDDFVKIYNKETKLWETDYKISARKLLFLLDLLVLIRLQEMNSKSKEITFLQHFGFCNLIDKS</sequence>
<organism evidence="1">
    <name type="scientific">viral metagenome</name>
    <dbReference type="NCBI Taxonomy" id="1070528"/>
    <lineage>
        <taxon>unclassified sequences</taxon>
        <taxon>metagenomes</taxon>
        <taxon>organismal metagenomes</taxon>
    </lineage>
</organism>